<feature type="non-terminal residue" evidence="1">
    <location>
        <position position="177"/>
    </location>
</feature>
<evidence type="ECO:0000313" key="1">
    <source>
        <dbReference type="EMBL" id="EQD81107.1"/>
    </source>
</evidence>
<dbReference type="SUPFAM" id="SSF53706">
    <property type="entry name" value="Formate dehydrogenase/DMSO reductase, domains 1-3"/>
    <property type="match status" value="1"/>
</dbReference>
<feature type="non-terminal residue" evidence="1">
    <location>
        <position position="1"/>
    </location>
</feature>
<organism evidence="1">
    <name type="scientific">mine drainage metagenome</name>
    <dbReference type="NCBI Taxonomy" id="410659"/>
    <lineage>
        <taxon>unclassified sequences</taxon>
        <taxon>metagenomes</taxon>
        <taxon>ecological metagenomes</taxon>
    </lineage>
</organism>
<name>T1CEX4_9ZZZZ</name>
<protein>
    <submittedName>
        <fullName evidence="1">Oxidoreductase, molybdopterin-binding protein</fullName>
    </submittedName>
</protein>
<reference evidence="1" key="1">
    <citation type="submission" date="2013-08" db="EMBL/GenBank/DDBJ databases">
        <authorList>
            <person name="Mendez C."/>
            <person name="Richter M."/>
            <person name="Ferrer M."/>
            <person name="Sanchez J."/>
        </authorList>
    </citation>
    <scope>NUCLEOTIDE SEQUENCE</scope>
</reference>
<proteinExistence type="predicted"/>
<comment type="caution">
    <text evidence="1">The sequence shown here is derived from an EMBL/GenBank/DDBJ whole genome shotgun (WGS) entry which is preliminary data.</text>
</comment>
<reference evidence="1" key="2">
    <citation type="journal article" date="2014" name="ISME J.">
        <title>Microbial stratification in low pH oxic and suboxic macroscopic growths along an acid mine drainage.</title>
        <authorList>
            <person name="Mendez-Garcia C."/>
            <person name="Mesa V."/>
            <person name="Sprenger R.R."/>
            <person name="Richter M."/>
            <person name="Diez M.S."/>
            <person name="Solano J."/>
            <person name="Bargiela R."/>
            <person name="Golyshina O.V."/>
            <person name="Manteca A."/>
            <person name="Ramos J.L."/>
            <person name="Gallego J.R."/>
            <person name="Llorente I."/>
            <person name="Martins Dos Santos V.A."/>
            <person name="Jensen O.N."/>
            <person name="Pelaez A.I."/>
            <person name="Sanchez J."/>
            <person name="Ferrer M."/>
        </authorList>
    </citation>
    <scope>NUCLEOTIDE SEQUENCE</scope>
</reference>
<dbReference type="AlphaFoldDB" id="T1CEX4"/>
<gene>
    <name evidence="1" type="ORF">B1A_00177</name>
</gene>
<dbReference type="Gene3D" id="3.40.50.740">
    <property type="match status" value="1"/>
</dbReference>
<accession>T1CEX4</accession>
<dbReference type="Gene3D" id="3.30.2070.10">
    <property type="entry name" value="Formate dehydrogenase/DMSO reductase"/>
    <property type="match status" value="1"/>
</dbReference>
<sequence>ADLVLPDTTYLERYDCISLLDRPIGSADGPADAIRIPVLRPDRDVRPFQDVLIELAGRLGLADFADEQGTPLYSSYADYMVRHERRPGVGPLAGFRGEDGRAIGTGAPNPRQLERYVENGSFWRHELPHEQLYFKHANRAYLTGAKAMGLIDDDAQIVLQLYCEPLQRFRLAAEGHG</sequence>
<dbReference type="EMBL" id="AUZX01000140">
    <property type="protein sequence ID" value="EQD81107.1"/>
    <property type="molecule type" value="Genomic_DNA"/>
</dbReference>